<dbReference type="AlphaFoldDB" id="A0A2P8HYH2"/>
<evidence type="ECO:0000259" key="5">
    <source>
        <dbReference type="Pfam" id="PF13476"/>
    </source>
</evidence>
<dbReference type="GO" id="GO:0004527">
    <property type="term" value="F:exonuclease activity"/>
    <property type="evidence" value="ECO:0007669"/>
    <property type="project" value="UniProtKB-KW"/>
</dbReference>
<feature type="coiled-coil region" evidence="4">
    <location>
        <begin position="336"/>
        <end position="365"/>
    </location>
</feature>
<keyword evidence="6" id="KW-0378">Hydrolase</keyword>
<dbReference type="SUPFAM" id="SSF52540">
    <property type="entry name" value="P-loop containing nucleoside triphosphate hydrolases"/>
    <property type="match status" value="2"/>
</dbReference>
<evidence type="ECO:0000256" key="4">
    <source>
        <dbReference type="SAM" id="Coils"/>
    </source>
</evidence>
<name>A0A2P8HYH2_9BACI</name>
<organism evidence="6 7">
    <name type="scientific">Salsuginibacillus halophilus</name>
    <dbReference type="NCBI Taxonomy" id="517424"/>
    <lineage>
        <taxon>Bacteria</taxon>
        <taxon>Bacillati</taxon>
        <taxon>Bacillota</taxon>
        <taxon>Bacilli</taxon>
        <taxon>Bacillales</taxon>
        <taxon>Bacillaceae</taxon>
        <taxon>Salsuginibacillus</taxon>
    </lineage>
</organism>
<dbReference type="Pfam" id="PF13476">
    <property type="entry name" value="AAA_23"/>
    <property type="match status" value="1"/>
</dbReference>
<dbReference type="Gene3D" id="3.40.50.300">
    <property type="entry name" value="P-loop containing nucleotide triphosphate hydrolases"/>
    <property type="match status" value="1"/>
</dbReference>
<sequence>MKQIKKLRLENFQSHEDTTVEMTNGLNVIAGESDSGKTAVIRALRWLLFNQPRGTDFIRSGANVCRVTADFADGTKIIRERTTSKNSYHITNPDGSTEPYESFGARVPAAVIEAHGMQPLAVDNDETLHLQIAQQLEPPFLIENTAGSKAKVIGRISGAHYIDMALRGLNSDTASLKQSIKKEKENEDRLENALAPYENLDEHKRTLEKARQRFEALQQKEDVLRQLKQHQLKLKELKGIRTSVQKELHDLQFIEEAAPKLENLQLQKQTLLALKQRQSRYQHVQTEQKTWQKTKEKAETALSLEEKAAAIERNVTQRRHFFELKQTYSNMILKFNEEQERLRNAQQIEAQAARVEQAEQTLTKKMKFESLRTKLTSVTKERNDVHQHYTKLKQTANAEKQLEEAESRLISRRKLQQKHEALEEVKSRKKRGRSYIHELQAEVDRQQEAYESLLKQLGTCPLCGQALTPKHEHETKGVE</sequence>
<evidence type="ECO:0000256" key="2">
    <source>
        <dbReference type="ARBA" id="ARBA00011322"/>
    </source>
</evidence>
<dbReference type="InterPro" id="IPR027417">
    <property type="entry name" value="P-loop_NTPase"/>
</dbReference>
<dbReference type="PANTHER" id="PTHR32114:SF2">
    <property type="entry name" value="ABC TRANSPORTER ABCH.3"/>
    <property type="match status" value="1"/>
</dbReference>
<feature type="domain" description="Rad50/SbcC-type AAA" evidence="5">
    <location>
        <begin position="6"/>
        <end position="297"/>
    </location>
</feature>
<gene>
    <name evidence="6" type="ORF">B0H94_101169</name>
</gene>
<dbReference type="EMBL" id="PYAV01000001">
    <property type="protein sequence ID" value="PSL51259.1"/>
    <property type="molecule type" value="Genomic_DNA"/>
</dbReference>
<keyword evidence="7" id="KW-1185">Reference proteome</keyword>
<dbReference type="Gene3D" id="1.10.287.510">
    <property type="entry name" value="Helix hairpin bin"/>
    <property type="match status" value="1"/>
</dbReference>
<keyword evidence="6" id="KW-0269">Exonuclease</keyword>
<evidence type="ECO:0000256" key="1">
    <source>
        <dbReference type="ARBA" id="ARBA00006930"/>
    </source>
</evidence>
<proteinExistence type="inferred from homology"/>
<protein>
    <recommendedName>
        <fullName evidence="3">Nuclease SbcCD subunit C</fullName>
    </recommendedName>
</protein>
<evidence type="ECO:0000313" key="6">
    <source>
        <dbReference type="EMBL" id="PSL51259.1"/>
    </source>
</evidence>
<dbReference type="InterPro" id="IPR038729">
    <property type="entry name" value="Rad50/SbcC_AAA"/>
</dbReference>
<dbReference type="Proteomes" id="UP000242310">
    <property type="component" value="Unassembled WGS sequence"/>
</dbReference>
<accession>A0A2P8HYH2</accession>
<evidence type="ECO:0000256" key="3">
    <source>
        <dbReference type="ARBA" id="ARBA00013368"/>
    </source>
</evidence>
<reference evidence="6 7" key="1">
    <citation type="submission" date="2018-03" db="EMBL/GenBank/DDBJ databases">
        <title>Genomic Encyclopedia of Type Strains, Phase III (KMG-III): the genomes of soil and plant-associated and newly described type strains.</title>
        <authorList>
            <person name="Whitman W."/>
        </authorList>
    </citation>
    <scope>NUCLEOTIDE SEQUENCE [LARGE SCALE GENOMIC DNA]</scope>
    <source>
        <strain evidence="6 7">CGMCC 1.07653</strain>
    </source>
</reference>
<dbReference type="PANTHER" id="PTHR32114">
    <property type="entry name" value="ABC TRANSPORTER ABCH.3"/>
    <property type="match status" value="1"/>
</dbReference>
<dbReference type="OrthoDB" id="267455at2"/>
<keyword evidence="4" id="KW-0175">Coiled coil</keyword>
<comment type="similarity">
    <text evidence="1">Belongs to the SMC family. SbcC subfamily.</text>
</comment>
<keyword evidence="6" id="KW-0540">Nuclease</keyword>
<dbReference type="SUPFAM" id="SSF75712">
    <property type="entry name" value="Rad50 coiled-coil Zn hook"/>
    <property type="match status" value="1"/>
</dbReference>
<feature type="coiled-coil region" evidence="4">
    <location>
        <begin position="173"/>
        <end position="247"/>
    </location>
</feature>
<comment type="caution">
    <text evidence="6">The sequence shown here is derived from an EMBL/GenBank/DDBJ whole genome shotgun (WGS) entry which is preliminary data.</text>
</comment>
<evidence type="ECO:0000313" key="7">
    <source>
        <dbReference type="Proteomes" id="UP000242310"/>
    </source>
</evidence>
<comment type="subunit">
    <text evidence="2">Heterodimer of SbcC and SbcD.</text>
</comment>